<sequence>MFKIGIPSAALCFFAVPALAADMPTPDWMLQDATTAQATIAFLGTDGSEIGTGVLTQTAEGVLVQAEVNDLQPDMWHAFHIHEKGVCEAENGFKTAGGHFAPEGHAHGYLAESGAHAGDMPNQYVPASGTLKTQILNDAVTLADAKNGIDGHAIVIHAGADDYKSQPSGAAGSRLACGIIHVVK</sequence>
<dbReference type="GO" id="GO:0006801">
    <property type="term" value="P:superoxide metabolic process"/>
    <property type="evidence" value="ECO:0007669"/>
    <property type="project" value="InterPro"/>
</dbReference>
<accession>A0A4R3NR07</accession>
<protein>
    <submittedName>
        <fullName evidence="4">Cu-Zn family superoxide dismutase</fullName>
    </submittedName>
</protein>
<feature type="domain" description="Superoxide dismutase copper/zinc binding" evidence="3">
    <location>
        <begin position="51"/>
        <end position="180"/>
    </location>
</feature>
<dbReference type="CDD" id="cd00305">
    <property type="entry name" value="Cu-Zn_Superoxide_Dismutase"/>
    <property type="match status" value="1"/>
</dbReference>
<organism evidence="4 5">
    <name type="scientific">Martelella mediterranea</name>
    <dbReference type="NCBI Taxonomy" id="293089"/>
    <lineage>
        <taxon>Bacteria</taxon>
        <taxon>Pseudomonadati</taxon>
        <taxon>Pseudomonadota</taxon>
        <taxon>Alphaproteobacteria</taxon>
        <taxon>Hyphomicrobiales</taxon>
        <taxon>Aurantimonadaceae</taxon>
        <taxon>Martelella</taxon>
    </lineage>
</organism>
<dbReference type="InterPro" id="IPR024134">
    <property type="entry name" value="SOD_Cu/Zn_/chaperone"/>
</dbReference>
<dbReference type="SUPFAM" id="SSF49329">
    <property type="entry name" value="Cu,Zn superoxide dismutase-like"/>
    <property type="match status" value="1"/>
</dbReference>
<comment type="caution">
    <text evidence="4">The sequence shown here is derived from an EMBL/GenBank/DDBJ whole genome shotgun (WGS) entry which is preliminary data.</text>
</comment>
<dbReference type="Proteomes" id="UP000295097">
    <property type="component" value="Unassembled WGS sequence"/>
</dbReference>
<evidence type="ECO:0000259" key="3">
    <source>
        <dbReference type="Pfam" id="PF00080"/>
    </source>
</evidence>
<name>A0A4R3NR07_9HYPH</name>
<keyword evidence="5" id="KW-1185">Reference proteome</keyword>
<dbReference type="Pfam" id="PF00080">
    <property type="entry name" value="Sod_Cu"/>
    <property type="match status" value="1"/>
</dbReference>
<evidence type="ECO:0000313" key="4">
    <source>
        <dbReference type="EMBL" id="TCT37310.1"/>
    </source>
</evidence>
<evidence type="ECO:0000256" key="2">
    <source>
        <dbReference type="SAM" id="SignalP"/>
    </source>
</evidence>
<dbReference type="AlphaFoldDB" id="A0A4R3NR07"/>
<dbReference type="PRINTS" id="PR00068">
    <property type="entry name" value="CUZNDISMTASE"/>
</dbReference>
<dbReference type="Gene3D" id="2.60.40.200">
    <property type="entry name" value="Superoxide dismutase, copper/zinc binding domain"/>
    <property type="match status" value="1"/>
</dbReference>
<dbReference type="InterPro" id="IPR036423">
    <property type="entry name" value="SOD-like_Cu/Zn_dom_sf"/>
</dbReference>
<dbReference type="EMBL" id="SMAR01000019">
    <property type="protein sequence ID" value="TCT37310.1"/>
    <property type="molecule type" value="Genomic_DNA"/>
</dbReference>
<feature type="signal peptide" evidence="2">
    <location>
        <begin position="1"/>
        <end position="20"/>
    </location>
</feature>
<dbReference type="PANTHER" id="PTHR10003">
    <property type="entry name" value="SUPEROXIDE DISMUTASE CU-ZN -RELATED"/>
    <property type="match status" value="1"/>
</dbReference>
<evidence type="ECO:0000313" key="5">
    <source>
        <dbReference type="Proteomes" id="UP000295097"/>
    </source>
</evidence>
<keyword evidence="2" id="KW-0732">Signal</keyword>
<comment type="similarity">
    <text evidence="1">Belongs to the Cu-Zn superoxide dismutase family.</text>
</comment>
<reference evidence="4 5" key="1">
    <citation type="submission" date="2019-03" db="EMBL/GenBank/DDBJ databases">
        <title>Freshwater and sediment microbial communities from various areas in North America, analyzing microbe dynamics in response to fracking.</title>
        <authorList>
            <person name="Lamendella R."/>
        </authorList>
    </citation>
    <scope>NUCLEOTIDE SEQUENCE [LARGE SCALE GENOMIC DNA]</scope>
    <source>
        <strain evidence="4 5">175.2</strain>
    </source>
</reference>
<dbReference type="GO" id="GO:0005507">
    <property type="term" value="F:copper ion binding"/>
    <property type="evidence" value="ECO:0007669"/>
    <property type="project" value="InterPro"/>
</dbReference>
<evidence type="ECO:0000256" key="1">
    <source>
        <dbReference type="ARBA" id="ARBA00010457"/>
    </source>
</evidence>
<feature type="chain" id="PRO_5020976864" evidence="2">
    <location>
        <begin position="21"/>
        <end position="184"/>
    </location>
</feature>
<gene>
    <name evidence="4" type="ORF">EDC90_101947</name>
</gene>
<dbReference type="InterPro" id="IPR001424">
    <property type="entry name" value="SOD_Cu_Zn_dom"/>
</dbReference>
<proteinExistence type="inferred from homology"/>